<dbReference type="EMBL" id="BPLR01013309">
    <property type="protein sequence ID" value="GIY60317.1"/>
    <property type="molecule type" value="Genomic_DNA"/>
</dbReference>
<sequence>MFTQEIPSTLYHLRNAPDFNSDAIIKSRRGRFRTVQLRLSDTGSGMKVIPTPERQNCFDFGQLGVKTGATSHDSCNGAGRTN</sequence>
<dbReference type="Proteomes" id="UP001054945">
    <property type="component" value="Unassembled WGS sequence"/>
</dbReference>
<accession>A0AAV4URA4</accession>
<proteinExistence type="predicted"/>
<gene>
    <name evidence="1" type="ORF">CEXT_246561</name>
</gene>
<evidence type="ECO:0000313" key="2">
    <source>
        <dbReference type="Proteomes" id="UP001054945"/>
    </source>
</evidence>
<keyword evidence="2" id="KW-1185">Reference proteome</keyword>
<reference evidence="1 2" key="1">
    <citation type="submission" date="2021-06" db="EMBL/GenBank/DDBJ databases">
        <title>Caerostris extrusa draft genome.</title>
        <authorList>
            <person name="Kono N."/>
            <person name="Arakawa K."/>
        </authorList>
    </citation>
    <scope>NUCLEOTIDE SEQUENCE [LARGE SCALE GENOMIC DNA]</scope>
</reference>
<organism evidence="1 2">
    <name type="scientific">Caerostris extrusa</name>
    <name type="common">Bark spider</name>
    <name type="synonym">Caerostris bankana</name>
    <dbReference type="NCBI Taxonomy" id="172846"/>
    <lineage>
        <taxon>Eukaryota</taxon>
        <taxon>Metazoa</taxon>
        <taxon>Ecdysozoa</taxon>
        <taxon>Arthropoda</taxon>
        <taxon>Chelicerata</taxon>
        <taxon>Arachnida</taxon>
        <taxon>Araneae</taxon>
        <taxon>Araneomorphae</taxon>
        <taxon>Entelegynae</taxon>
        <taxon>Araneoidea</taxon>
        <taxon>Araneidae</taxon>
        <taxon>Caerostris</taxon>
    </lineage>
</organism>
<comment type="caution">
    <text evidence="1">The sequence shown here is derived from an EMBL/GenBank/DDBJ whole genome shotgun (WGS) entry which is preliminary data.</text>
</comment>
<name>A0AAV4URA4_CAEEX</name>
<evidence type="ECO:0000313" key="1">
    <source>
        <dbReference type="EMBL" id="GIY60317.1"/>
    </source>
</evidence>
<protein>
    <submittedName>
        <fullName evidence="1">Uncharacterized protein</fullName>
    </submittedName>
</protein>
<dbReference type="AlphaFoldDB" id="A0AAV4URA4"/>